<evidence type="ECO:0008006" key="5">
    <source>
        <dbReference type="Google" id="ProtNLM"/>
    </source>
</evidence>
<evidence type="ECO:0000256" key="1">
    <source>
        <dbReference type="SAM" id="MobiDB-lite"/>
    </source>
</evidence>
<keyword evidence="2" id="KW-0472">Membrane</keyword>
<comment type="caution">
    <text evidence="3">The sequence shown here is derived from an EMBL/GenBank/DDBJ whole genome shotgun (WGS) entry which is preliminary data.</text>
</comment>
<dbReference type="Proteomes" id="UP000301309">
    <property type="component" value="Unassembled WGS sequence"/>
</dbReference>
<feature type="region of interest" description="Disordered" evidence="1">
    <location>
        <begin position="280"/>
        <end position="327"/>
    </location>
</feature>
<feature type="region of interest" description="Disordered" evidence="1">
    <location>
        <begin position="1"/>
        <end position="36"/>
    </location>
</feature>
<name>A0A4D4LAG3_STRVO</name>
<feature type="transmembrane region" description="Helical" evidence="2">
    <location>
        <begin position="509"/>
        <end position="531"/>
    </location>
</feature>
<evidence type="ECO:0000313" key="3">
    <source>
        <dbReference type="EMBL" id="GDY55063.1"/>
    </source>
</evidence>
<dbReference type="AlphaFoldDB" id="A0A4D4LAG3"/>
<keyword evidence="2" id="KW-0812">Transmembrane</keyword>
<organism evidence="3 4">
    <name type="scientific">Streptomyces violaceusniger</name>
    <dbReference type="NCBI Taxonomy" id="68280"/>
    <lineage>
        <taxon>Bacteria</taxon>
        <taxon>Bacillati</taxon>
        <taxon>Actinomycetota</taxon>
        <taxon>Actinomycetes</taxon>
        <taxon>Kitasatosporales</taxon>
        <taxon>Streptomycetaceae</taxon>
        <taxon>Streptomyces</taxon>
        <taxon>Streptomyces violaceusniger group</taxon>
    </lineage>
</organism>
<reference evidence="3 4" key="1">
    <citation type="journal article" date="2020" name="Int. J. Syst. Evol. Microbiol.">
        <title>Reclassification of Streptomyces castelarensis and Streptomyces sporoclivatus as later heterotypic synonyms of Streptomyces antimycoticus.</title>
        <authorList>
            <person name="Komaki H."/>
            <person name="Tamura T."/>
        </authorList>
    </citation>
    <scope>NUCLEOTIDE SEQUENCE [LARGE SCALE GENOMIC DNA]</scope>
    <source>
        <strain evidence="3 4">NBRC 13459</strain>
    </source>
</reference>
<keyword evidence="2" id="KW-1133">Transmembrane helix</keyword>
<feature type="compositionally biased region" description="Low complexity" evidence="1">
    <location>
        <begin position="286"/>
        <end position="301"/>
    </location>
</feature>
<proteinExistence type="predicted"/>
<feature type="region of interest" description="Disordered" evidence="1">
    <location>
        <begin position="478"/>
        <end position="501"/>
    </location>
</feature>
<accession>A0A4D4LAG3</accession>
<keyword evidence="4" id="KW-1185">Reference proteome</keyword>
<evidence type="ECO:0000313" key="4">
    <source>
        <dbReference type="Proteomes" id="UP000301309"/>
    </source>
</evidence>
<protein>
    <recommendedName>
        <fullName evidence="5">Aromatic ring-opening dioxygenase LigA</fullName>
    </recommendedName>
</protein>
<feature type="compositionally biased region" description="Basic and acidic residues" evidence="1">
    <location>
        <begin position="478"/>
        <end position="492"/>
    </location>
</feature>
<gene>
    <name evidence="3" type="ORF">SVIO_056860</name>
</gene>
<sequence length="548" mass="56662">MSSSNSPGTGPRPLERSGPRPLYWRRGGEGAGASGDGMTGAFVFHSLFHSRKRIACTGKVERAGRAGLNEPTRPGLNEPTRPGLSGPTGRYDEERRAMKDRRKVRAGLAAAAALCAVAAAPGTSLADGAAGARAYEARGTRISGSDGDAGAPSLAAGRTYVDSVAPGEKRYYGVTLDTKSAAYVSAVAAPRPGAEVTSYRDGVKVTLESPDGGICGTASPKIETSGVAYPLADYASRQIDSGPASCHQAGRYVVTVERQSGSPDPERWPVELRLMVEPPVKGGATGAAPEGSSSSPAPEAPDGTPLPRRGGRGFTDAPTLGTGVWKDEITPGETHYYRVPVDWGQRLAATAELSADGKDQSTRLLDRALALHAYNPARGLAKRGTPAAQDGESPRTQVATAPVAYGNRYANTGSTVRAMSFSGGYFLAVTLNPPQVAPHLNSPVPVVLRVRVAGDARGGPTYDEDPVKAGFGLTAADRRAAKRHPDAAEGDRMGASGSGAADSKDALRVVGYAGIGTGTVLVLGLGVWTLTARRRASAGRRYGPPPAW</sequence>
<dbReference type="EMBL" id="BJHW01000001">
    <property type="protein sequence ID" value="GDY55063.1"/>
    <property type="molecule type" value="Genomic_DNA"/>
</dbReference>
<feature type="region of interest" description="Disordered" evidence="1">
    <location>
        <begin position="64"/>
        <end position="91"/>
    </location>
</feature>
<evidence type="ECO:0000256" key="2">
    <source>
        <dbReference type="SAM" id="Phobius"/>
    </source>
</evidence>